<dbReference type="Proteomes" id="UP000315369">
    <property type="component" value="Unassembled WGS sequence"/>
</dbReference>
<organism evidence="1 2">
    <name type="scientific">Myxococcus llanfairpwllgwyngyllgogerychwyrndrobwllllantysiliogogogochensis</name>
    <dbReference type="NCBI Taxonomy" id="2590453"/>
    <lineage>
        <taxon>Bacteria</taxon>
        <taxon>Pseudomonadati</taxon>
        <taxon>Myxococcota</taxon>
        <taxon>Myxococcia</taxon>
        <taxon>Myxococcales</taxon>
        <taxon>Cystobacterineae</taxon>
        <taxon>Myxococcaceae</taxon>
        <taxon>Myxococcus</taxon>
    </lineage>
</organism>
<dbReference type="RefSeq" id="WP_141641529.1">
    <property type="nucleotide sequence ID" value="NZ_VIFM01000017.1"/>
</dbReference>
<evidence type="ECO:0000313" key="2">
    <source>
        <dbReference type="Proteomes" id="UP000315369"/>
    </source>
</evidence>
<name>A0A540X6E7_9BACT</name>
<dbReference type="OrthoDB" id="5385253at2"/>
<proteinExistence type="predicted"/>
<gene>
    <name evidence="1" type="ORF">FJV41_06460</name>
</gene>
<reference evidence="1 2" key="1">
    <citation type="submission" date="2019-06" db="EMBL/GenBank/DDBJ databases">
        <authorList>
            <person name="Livingstone P."/>
            <person name="Whitworth D."/>
        </authorList>
    </citation>
    <scope>NUCLEOTIDE SEQUENCE [LARGE SCALE GENOMIC DNA]</scope>
    <source>
        <strain evidence="1 2">AM401</strain>
    </source>
</reference>
<dbReference type="EMBL" id="VIFM01000017">
    <property type="protein sequence ID" value="TQF16792.1"/>
    <property type="molecule type" value="Genomic_DNA"/>
</dbReference>
<dbReference type="AlphaFoldDB" id="A0A540X6E7"/>
<sequence length="280" mass="30696">MANLLDLIGESAPYVHVHDLVVDNGVLHSRFKPEQQRYGETTLMSCSEALRTLAVHGVLTCAAANPSQGRHYYLAARADLQVLPIQATTSGSFHCVGRVERIEQRKQFPYFKATTTCFTENGERYAVMDGECIALPESAFVAIKGADTAPVAARAPGQPSPYRDPVRPMKLEWTKPGEVLRAWLEGFPREDFAGHFDVRALCPLSLLAGNAFSLLRHFPGFDAYRISKCLATCKDVPLPGEPMLFNCIAEAAGQFKLTAENGQGKHLAAFHLEARPDSHG</sequence>
<comment type="caution">
    <text evidence="1">The sequence shown here is derived from an EMBL/GenBank/DDBJ whole genome shotgun (WGS) entry which is preliminary data.</text>
</comment>
<evidence type="ECO:0000313" key="1">
    <source>
        <dbReference type="EMBL" id="TQF16792.1"/>
    </source>
</evidence>
<keyword evidence="2" id="KW-1185">Reference proteome</keyword>
<protein>
    <submittedName>
        <fullName evidence="1">Uncharacterized protein</fullName>
    </submittedName>
</protein>
<accession>A0A540X6E7</accession>